<feature type="transmembrane region" description="Helical" evidence="9">
    <location>
        <begin position="116"/>
        <end position="137"/>
    </location>
</feature>
<feature type="transmembrane region" description="Helical" evidence="9">
    <location>
        <begin position="71"/>
        <end position="88"/>
    </location>
</feature>
<comment type="catalytic activity">
    <reaction evidence="1">
        <text>ATP + protein L-histidine = ADP + protein N-phospho-L-histidine.</text>
        <dbReference type="EC" id="2.7.13.3"/>
    </reaction>
</comment>
<dbReference type="InterPro" id="IPR004358">
    <property type="entry name" value="Sig_transdc_His_kin-like_C"/>
</dbReference>
<dbReference type="SUPFAM" id="SSF47384">
    <property type="entry name" value="Homodimeric domain of signal transducing histidine kinase"/>
    <property type="match status" value="1"/>
</dbReference>
<dbReference type="CDD" id="cd00082">
    <property type="entry name" value="HisKA"/>
    <property type="match status" value="1"/>
</dbReference>
<dbReference type="EC" id="2.7.13.3" evidence="2"/>
<dbReference type="PRINTS" id="PR00344">
    <property type="entry name" value="BCTRLSENSOR"/>
</dbReference>
<keyword evidence="9" id="KW-0812">Transmembrane</keyword>
<dbReference type="Proteomes" id="UP000014977">
    <property type="component" value="Unassembled WGS sequence"/>
</dbReference>
<feature type="transmembrane region" description="Helical" evidence="9">
    <location>
        <begin position="157"/>
        <end position="179"/>
    </location>
</feature>
<feature type="transmembrane region" description="Helical" evidence="9">
    <location>
        <begin position="40"/>
        <end position="59"/>
    </location>
</feature>
<dbReference type="Pfam" id="PF02518">
    <property type="entry name" value="HATPase_c"/>
    <property type="match status" value="1"/>
</dbReference>
<keyword evidence="8" id="KW-0902">Two-component regulatory system</keyword>
<dbReference type="InterPro" id="IPR036097">
    <property type="entry name" value="HisK_dim/P_sf"/>
</dbReference>
<evidence type="ECO:0000256" key="1">
    <source>
        <dbReference type="ARBA" id="ARBA00000085"/>
    </source>
</evidence>
<dbReference type="InterPro" id="IPR003661">
    <property type="entry name" value="HisK_dim/P_dom"/>
</dbReference>
<evidence type="ECO:0000256" key="5">
    <source>
        <dbReference type="ARBA" id="ARBA00022741"/>
    </source>
</evidence>
<dbReference type="eggNOG" id="COG4191">
    <property type="taxonomic scope" value="Bacteria"/>
</dbReference>
<evidence type="ECO:0000256" key="4">
    <source>
        <dbReference type="ARBA" id="ARBA00022679"/>
    </source>
</evidence>
<dbReference type="SMART" id="SM00387">
    <property type="entry name" value="HATPase_c"/>
    <property type="match status" value="1"/>
</dbReference>
<dbReference type="Gene3D" id="3.30.565.10">
    <property type="entry name" value="Histidine kinase-like ATPase, C-terminal domain"/>
    <property type="match status" value="1"/>
</dbReference>
<evidence type="ECO:0000313" key="11">
    <source>
        <dbReference type="EMBL" id="EPR43279.1"/>
    </source>
</evidence>
<comment type="caution">
    <text evidence="11">The sequence shown here is derived from an EMBL/GenBank/DDBJ whole genome shotgun (WGS) entry which is preliminary data.</text>
</comment>
<feature type="transmembrane region" description="Helical" evidence="9">
    <location>
        <begin position="94"/>
        <end position="111"/>
    </location>
</feature>
<keyword evidence="7" id="KW-0067">ATP-binding</keyword>
<feature type="transmembrane region" description="Helical" evidence="9">
    <location>
        <begin position="7"/>
        <end position="28"/>
    </location>
</feature>
<dbReference type="OrthoDB" id="9773941at2"/>
<keyword evidence="5" id="KW-0547">Nucleotide-binding</keyword>
<dbReference type="RefSeq" id="WP_020875652.1">
    <property type="nucleotide sequence ID" value="NZ_ATHJ01000057.1"/>
</dbReference>
<dbReference type="Gene3D" id="1.10.287.130">
    <property type="match status" value="1"/>
</dbReference>
<dbReference type="InterPro" id="IPR036890">
    <property type="entry name" value="HATPase_C_sf"/>
</dbReference>
<evidence type="ECO:0000256" key="8">
    <source>
        <dbReference type="ARBA" id="ARBA00023012"/>
    </source>
</evidence>
<proteinExistence type="predicted"/>
<keyword evidence="12" id="KW-1185">Reference proteome</keyword>
<gene>
    <name evidence="11" type="ORF">dsmv_1305</name>
</gene>
<dbReference type="GO" id="GO:0005524">
    <property type="term" value="F:ATP binding"/>
    <property type="evidence" value="ECO:0007669"/>
    <property type="project" value="UniProtKB-KW"/>
</dbReference>
<evidence type="ECO:0000256" key="3">
    <source>
        <dbReference type="ARBA" id="ARBA00022553"/>
    </source>
</evidence>
<evidence type="ECO:0000256" key="7">
    <source>
        <dbReference type="ARBA" id="ARBA00022840"/>
    </source>
</evidence>
<dbReference type="InterPro" id="IPR003594">
    <property type="entry name" value="HATPase_dom"/>
</dbReference>
<dbReference type="SUPFAM" id="SSF55874">
    <property type="entry name" value="ATPase domain of HSP90 chaperone/DNA topoisomerase II/histidine kinase"/>
    <property type="match status" value="1"/>
</dbReference>
<name>S7V9C5_DESML</name>
<evidence type="ECO:0000256" key="6">
    <source>
        <dbReference type="ARBA" id="ARBA00022777"/>
    </source>
</evidence>
<dbReference type="Pfam" id="PF25323">
    <property type="entry name" value="6TM_PilS"/>
    <property type="match status" value="1"/>
</dbReference>
<keyword evidence="9" id="KW-1133">Transmembrane helix</keyword>
<sequence>MHVKLKWLIFFRLLFTLLLMGSTVALHIRDGLSFKEPSLIVLYGLIVFLLTVSFCYAVLLKRFKKTAGLTYVQIVIDTVAISLIIFLTGSFSSLFFFLYLVVIMYAGILLYRKGGLIMAALCSIQYGILIDLEFYGVLSPMGRMGELTAADYAWSYVLYKVMIIMAACFVVAFLTGIIAEQERDSRKELAAMASYTKRVEIMAAVGEMAAGLAHEIRNPLASLIGSVQLLKEDSLDGHGRGHRKLMLIVLREADRLSSLVNNFLLFAKPPAGRREVINLGGVVSETSDIFDKNTDLSQRITISRRIEAGIWVEMDPGQLRQVFWNLLLNAVESIENDGAINIEVRETKRHTAVVTIEDTGCGIPTDKIDAVFDPFMTTKPKGTGLGLSIVHRIMETHGCRLDVESVVGKGTIFTLTFTTVDPSTILKH</sequence>
<evidence type="ECO:0000256" key="2">
    <source>
        <dbReference type="ARBA" id="ARBA00012438"/>
    </source>
</evidence>
<reference evidence="11 12" key="1">
    <citation type="journal article" date="2013" name="Genome Announc.">
        <title>Draft genome sequences for three mercury-methylating, sulfate-reducing bacteria.</title>
        <authorList>
            <person name="Brown S.D."/>
            <person name="Hurt R.A.Jr."/>
            <person name="Gilmour C.C."/>
            <person name="Elias D.A."/>
        </authorList>
    </citation>
    <scope>NUCLEOTIDE SEQUENCE [LARGE SCALE GENOMIC DNA]</scope>
    <source>
        <strain evidence="11 12">DSM 2059</strain>
    </source>
</reference>
<dbReference type="SMART" id="SM00388">
    <property type="entry name" value="HisKA"/>
    <property type="match status" value="1"/>
</dbReference>
<dbReference type="EMBL" id="ATHJ01000057">
    <property type="protein sequence ID" value="EPR43279.1"/>
    <property type="molecule type" value="Genomic_DNA"/>
</dbReference>
<dbReference type="AlphaFoldDB" id="S7V9C5"/>
<keyword evidence="6 11" id="KW-0418">Kinase</keyword>
<evidence type="ECO:0000313" key="12">
    <source>
        <dbReference type="Proteomes" id="UP000014977"/>
    </source>
</evidence>
<evidence type="ECO:0000259" key="10">
    <source>
        <dbReference type="PROSITE" id="PS50109"/>
    </source>
</evidence>
<keyword evidence="3" id="KW-0597">Phosphoprotein</keyword>
<keyword evidence="9" id="KW-0472">Membrane</keyword>
<dbReference type="Pfam" id="PF00512">
    <property type="entry name" value="HisKA"/>
    <property type="match status" value="1"/>
</dbReference>
<dbReference type="PANTHER" id="PTHR43065:SF10">
    <property type="entry name" value="PEROXIDE STRESS-ACTIVATED HISTIDINE KINASE MAK3"/>
    <property type="match status" value="1"/>
</dbReference>
<organism evidence="11 12">
    <name type="scientific">Desulfococcus multivorans DSM 2059</name>
    <dbReference type="NCBI Taxonomy" id="1121405"/>
    <lineage>
        <taxon>Bacteria</taxon>
        <taxon>Pseudomonadati</taxon>
        <taxon>Thermodesulfobacteriota</taxon>
        <taxon>Desulfobacteria</taxon>
        <taxon>Desulfobacterales</taxon>
        <taxon>Desulfococcaceae</taxon>
        <taxon>Desulfococcus</taxon>
    </lineage>
</organism>
<dbReference type="PANTHER" id="PTHR43065">
    <property type="entry name" value="SENSOR HISTIDINE KINASE"/>
    <property type="match status" value="1"/>
</dbReference>
<protein>
    <recommendedName>
        <fullName evidence="2">histidine kinase</fullName>
        <ecNumber evidence="2">2.7.13.3</ecNumber>
    </recommendedName>
</protein>
<feature type="domain" description="Histidine kinase" evidence="10">
    <location>
        <begin position="211"/>
        <end position="421"/>
    </location>
</feature>
<dbReference type="STRING" id="897.B2D07_08525"/>
<dbReference type="InterPro" id="IPR005467">
    <property type="entry name" value="His_kinase_dom"/>
</dbReference>
<accession>S7V9C5</accession>
<keyword evidence="4" id="KW-0808">Transferase</keyword>
<dbReference type="PROSITE" id="PS50109">
    <property type="entry name" value="HIS_KIN"/>
    <property type="match status" value="1"/>
</dbReference>
<evidence type="ECO:0000256" key="9">
    <source>
        <dbReference type="SAM" id="Phobius"/>
    </source>
</evidence>
<dbReference type="GO" id="GO:0000155">
    <property type="term" value="F:phosphorelay sensor kinase activity"/>
    <property type="evidence" value="ECO:0007669"/>
    <property type="project" value="InterPro"/>
</dbReference>